<organism evidence="2">
    <name type="scientific">hydrothermal vent metagenome</name>
    <dbReference type="NCBI Taxonomy" id="652676"/>
    <lineage>
        <taxon>unclassified sequences</taxon>
        <taxon>metagenomes</taxon>
        <taxon>ecological metagenomes</taxon>
    </lineage>
</organism>
<dbReference type="PANTHER" id="PTHR42852">
    <property type="entry name" value="THIOL:DISULFIDE INTERCHANGE PROTEIN DSBE"/>
    <property type="match status" value="1"/>
</dbReference>
<dbReference type="Gene3D" id="3.40.30.10">
    <property type="entry name" value="Glutaredoxin"/>
    <property type="match status" value="1"/>
</dbReference>
<evidence type="ECO:0000313" key="2">
    <source>
        <dbReference type="EMBL" id="VAW75566.1"/>
    </source>
</evidence>
<feature type="domain" description="Thioredoxin" evidence="1">
    <location>
        <begin position="30"/>
        <end position="171"/>
    </location>
</feature>
<name>A0A3B0Z4E3_9ZZZZ</name>
<dbReference type="InterPro" id="IPR036249">
    <property type="entry name" value="Thioredoxin-like_sf"/>
</dbReference>
<proteinExistence type="predicted"/>
<dbReference type="InterPro" id="IPR013766">
    <property type="entry name" value="Thioredoxin_domain"/>
</dbReference>
<protein>
    <recommendedName>
        <fullName evidence="1">Thioredoxin domain-containing protein</fullName>
    </recommendedName>
</protein>
<dbReference type="InterPro" id="IPR050553">
    <property type="entry name" value="Thioredoxin_ResA/DsbE_sf"/>
</dbReference>
<dbReference type="AlphaFoldDB" id="A0A3B0Z4E3"/>
<sequence length="177" mass="19894">MSKKLITKDKTFALILVLISILLIWLWLSPSGAQSAPEITVTTLSGKKITLGKSNQRPVLVTFWATSCSTCISEVPHLKKLYAKLKSKGFQLIGVAMLYDRPDLVVNMVKQLNINYPVVFDINGKIFKAFKLKRKLTPTSILIAPNNRIVMLKIGRMNIHAIEQTIQKMLTNTKKTI</sequence>
<dbReference type="PROSITE" id="PS51352">
    <property type="entry name" value="THIOREDOXIN_2"/>
    <property type="match status" value="1"/>
</dbReference>
<dbReference type="InterPro" id="IPR013740">
    <property type="entry name" value="Redoxin"/>
</dbReference>
<accession>A0A3B0Z4E3</accession>
<dbReference type="Pfam" id="PF08534">
    <property type="entry name" value="Redoxin"/>
    <property type="match status" value="1"/>
</dbReference>
<dbReference type="EMBL" id="UOFL01000086">
    <property type="protein sequence ID" value="VAW75566.1"/>
    <property type="molecule type" value="Genomic_DNA"/>
</dbReference>
<dbReference type="SUPFAM" id="SSF52833">
    <property type="entry name" value="Thioredoxin-like"/>
    <property type="match status" value="1"/>
</dbReference>
<gene>
    <name evidence="2" type="ORF">MNBD_GAMMA12-2766</name>
</gene>
<evidence type="ECO:0000259" key="1">
    <source>
        <dbReference type="PROSITE" id="PS51352"/>
    </source>
</evidence>
<reference evidence="2" key="1">
    <citation type="submission" date="2018-06" db="EMBL/GenBank/DDBJ databases">
        <authorList>
            <person name="Zhirakovskaya E."/>
        </authorList>
    </citation>
    <scope>NUCLEOTIDE SEQUENCE</scope>
</reference>
<dbReference type="PANTHER" id="PTHR42852:SF13">
    <property type="entry name" value="PROTEIN DIPZ"/>
    <property type="match status" value="1"/>
</dbReference>
<dbReference type="CDD" id="cd02966">
    <property type="entry name" value="TlpA_like_family"/>
    <property type="match status" value="1"/>
</dbReference>
<dbReference type="GO" id="GO:0016491">
    <property type="term" value="F:oxidoreductase activity"/>
    <property type="evidence" value="ECO:0007669"/>
    <property type="project" value="InterPro"/>
</dbReference>